<protein>
    <submittedName>
        <fullName evidence="1">DUF885 family protein</fullName>
    </submittedName>
</protein>
<sequence>MTSAPVGLSPITALSNAVVTDLAALSPMTAAYLGIPGGETELDDLSPDGLAERNDVAVRARAGLVAAESTGVSDDVAREVVLERLDARIEEYGSGWATAALNVIASPLQDVRMVFDLVGKDTPEQQEQLAARIAAVPAALDGYRSSLLAAAASGKVSALRQVVKCAEQCAAYAGIDKDGATGYFADLATGIDAGNPALTRALSDAAARADAAYGELGEFLTRELAPLAPARDAVGEVRYAVQSRDFLGAAVDLAETYAWGWEEFLSVEREMHEVAERIAPGAGPAGAAAQLDRDERYLLHGVDNLQAWMQDMSDRAVAELGRSHFEIDAPIRELACRIAPSGGVSGAYYTGPSDDLTRPGTMWWSVEPGKDTFGTWRETTTVYHEGVPGHHLQIATAVVRRDRLNDFQRLFAMTSGHAEGWALYAERLVRELGYLDDDGDLLGLLDSQLFRSARVVIDIGMHLELEIPAGTGFHEGERWTPELGLEFLLTRTLTEPGYARDEIDRYLGWPGQAPAYKVGERVWRAGRADAERRHGAAFDLKHFHTEALALGGMGLAPLEKLLARI</sequence>
<evidence type="ECO:0000313" key="1">
    <source>
        <dbReference type="EMBL" id="MTD16529.1"/>
    </source>
</evidence>
<accession>A0A7K1FT12</accession>
<gene>
    <name evidence="1" type="ORF">GIS00_21565</name>
</gene>
<organism evidence="1 2">
    <name type="scientific">Nakamurella alba</name>
    <dbReference type="NCBI Taxonomy" id="2665158"/>
    <lineage>
        <taxon>Bacteria</taxon>
        <taxon>Bacillati</taxon>
        <taxon>Actinomycetota</taxon>
        <taxon>Actinomycetes</taxon>
        <taxon>Nakamurellales</taxon>
        <taxon>Nakamurellaceae</taxon>
        <taxon>Nakamurella</taxon>
    </lineage>
</organism>
<dbReference type="EMBL" id="WLYK01000009">
    <property type="protein sequence ID" value="MTD16529.1"/>
    <property type="molecule type" value="Genomic_DNA"/>
</dbReference>
<proteinExistence type="predicted"/>
<dbReference type="Pfam" id="PF05960">
    <property type="entry name" value="DUF885"/>
    <property type="match status" value="1"/>
</dbReference>
<name>A0A7K1FT12_9ACTN</name>
<dbReference type="PANTHER" id="PTHR33361">
    <property type="entry name" value="GLR0591 PROTEIN"/>
    <property type="match status" value="1"/>
</dbReference>
<reference evidence="1 2" key="1">
    <citation type="submission" date="2019-11" db="EMBL/GenBank/DDBJ databases">
        <authorList>
            <person name="Jiang L.-Q."/>
        </authorList>
    </citation>
    <scope>NUCLEOTIDE SEQUENCE [LARGE SCALE GENOMIC DNA]</scope>
    <source>
        <strain evidence="1 2">YIM 132087</strain>
    </source>
</reference>
<dbReference type="PANTHER" id="PTHR33361:SF2">
    <property type="entry name" value="DUF885 DOMAIN-CONTAINING PROTEIN"/>
    <property type="match status" value="1"/>
</dbReference>
<dbReference type="Proteomes" id="UP000460221">
    <property type="component" value="Unassembled WGS sequence"/>
</dbReference>
<evidence type="ECO:0000313" key="2">
    <source>
        <dbReference type="Proteomes" id="UP000460221"/>
    </source>
</evidence>
<comment type="caution">
    <text evidence="1">The sequence shown here is derived from an EMBL/GenBank/DDBJ whole genome shotgun (WGS) entry which is preliminary data.</text>
</comment>
<keyword evidence="2" id="KW-1185">Reference proteome</keyword>
<dbReference type="RefSeq" id="WP_154770485.1">
    <property type="nucleotide sequence ID" value="NZ_WLYK01000009.1"/>
</dbReference>
<dbReference type="InterPro" id="IPR010281">
    <property type="entry name" value="DUF885"/>
</dbReference>
<dbReference type="AlphaFoldDB" id="A0A7K1FT12"/>